<dbReference type="AlphaFoldDB" id="C8NIT5"/>
<keyword evidence="2" id="KW-1185">Reference proteome</keyword>
<dbReference type="EMBL" id="ACKZ01000029">
    <property type="protein sequence ID" value="EEW36482.1"/>
    <property type="molecule type" value="Genomic_DNA"/>
</dbReference>
<dbReference type="HOGENOM" id="CLU_3234208_0_0_9"/>
<proteinExistence type="predicted"/>
<accession>C8NIT5</accession>
<evidence type="ECO:0000313" key="2">
    <source>
        <dbReference type="Proteomes" id="UP000005926"/>
    </source>
</evidence>
<name>C8NIT5_9LACT</name>
<dbReference type="Proteomes" id="UP000005926">
    <property type="component" value="Unassembled WGS sequence"/>
</dbReference>
<sequence length="43" mass="4996">MTFYLRLNVKAIMKSKIHVSISLALMKLMKLKEFLELTNGVNK</sequence>
<reference evidence="1 2" key="1">
    <citation type="submission" date="2009-08" db="EMBL/GenBank/DDBJ databases">
        <authorList>
            <person name="Muzny D."/>
            <person name="Qin X."/>
            <person name="Deng J."/>
            <person name="Jiang H."/>
            <person name="Liu Y."/>
            <person name="Qu J."/>
            <person name="Song X.-Z."/>
            <person name="Zhang L."/>
            <person name="Thornton R."/>
            <person name="Coyle M."/>
            <person name="Francisco L."/>
            <person name="Jackson L."/>
            <person name="Javaid M."/>
            <person name="Korchina V."/>
            <person name="Kovar C."/>
            <person name="Mata R."/>
            <person name="Mathew T."/>
            <person name="Ngo R."/>
            <person name="Nguyen L."/>
            <person name="Nguyen N."/>
            <person name="Okwuonu G."/>
            <person name="Ongeri F."/>
            <person name="Pham C."/>
            <person name="Simmons D."/>
            <person name="Wilczek-Boney K."/>
            <person name="Hale W."/>
            <person name="Jakkamsetti A."/>
            <person name="Pham P."/>
            <person name="Ruth R."/>
            <person name="San Lucas F."/>
            <person name="Warren J."/>
            <person name="Zhang J."/>
            <person name="Zhao Z."/>
            <person name="Zhou C."/>
            <person name="Zhu D."/>
            <person name="Lee S."/>
            <person name="Bess C."/>
            <person name="Blankenburg K."/>
            <person name="Forbes L."/>
            <person name="Fu Q."/>
            <person name="Gubbala S."/>
            <person name="Hirani K."/>
            <person name="Jayaseelan J.C."/>
            <person name="Lara F."/>
            <person name="Munidasa M."/>
            <person name="Palculict T."/>
            <person name="Patil S."/>
            <person name="Pu L.-L."/>
            <person name="Saada N."/>
            <person name="Tang L."/>
            <person name="Weissenberger G."/>
            <person name="Zhu Y."/>
            <person name="Hemphill L."/>
            <person name="Shang Y."/>
            <person name="Youmans B."/>
            <person name="Ayvaz T."/>
            <person name="Ross M."/>
            <person name="Santibanez J."/>
            <person name="Aqrawi P."/>
            <person name="Gross S."/>
            <person name="Joshi V."/>
            <person name="Fowler G."/>
            <person name="Nazareth L."/>
            <person name="Reid J."/>
            <person name="Worley K."/>
            <person name="Petrosino J."/>
            <person name="Highlander S."/>
            <person name="Gibbs R."/>
        </authorList>
    </citation>
    <scope>NUCLEOTIDE SEQUENCE [LARGE SCALE GENOMIC DNA]</scope>
    <source>
        <strain evidence="1 2">ATCC 49175</strain>
    </source>
</reference>
<comment type="caution">
    <text evidence="1">The sequence shown here is derived from an EMBL/GenBank/DDBJ whole genome shotgun (WGS) entry which is preliminary data.</text>
</comment>
<gene>
    <name evidence="1" type="ORF">HMPREF0444_1830</name>
</gene>
<protein>
    <submittedName>
        <fullName evidence="1">Uncharacterized protein</fullName>
    </submittedName>
</protein>
<organism evidence="1 2">
    <name type="scientific">Granulicatella adiacens ATCC 49175</name>
    <dbReference type="NCBI Taxonomy" id="638301"/>
    <lineage>
        <taxon>Bacteria</taxon>
        <taxon>Bacillati</taxon>
        <taxon>Bacillota</taxon>
        <taxon>Bacilli</taxon>
        <taxon>Lactobacillales</taxon>
        <taxon>Carnobacteriaceae</taxon>
        <taxon>Granulicatella</taxon>
    </lineage>
</organism>
<evidence type="ECO:0000313" key="1">
    <source>
        <dbReference type="EMBL" id="EEW36482.1"/>
    </source>
</evidence>